<dbReference type="NCBIfam" id="TIGR01994">
    <property type="entry name" value="SUF_scaf_2"/>
    <property type="match status" value="1"/>
</dbReference>
<dbReference type="RefSeq" id="WP_349641096.1">
    <property type="nucleotide sequence ID" value="NZ_CAWVOH010000001.1"/>
</dbReference>
<dbReference type="Gene3D" id="3.90.1010.10">
    <property type="match status" value="1"/>
</dbReference>
<reference evidence="2 3" key="1">
    <citation type="submission" date="2024-01" db="EMBL/GenBank/DDBJ databases">
        <authorList>
            <person name="Botero Cardona J."/>
        </authorList>
    </citation>
    <scope>NUCLEOTIDE SEQUENCE [LARGE SCALE GENOMIC DNA]</scope>
    <source>
        <strain evidence="2 3">LMG 33000</strain>
    </source>
</reference>
<evidence type="ECO:0000313" key="2">
    <source>
        <dbReference type="EMBL" id="CAK8053532.1"/>
    </source>
</evidence>
<dbReference type="Proteomes" id="UP001314241">
    <property type="component" value="Unassembled WGS sequence"/>
</dbReference>
<dbReference type="CDD" id="cd06664">
    <property type="entry name" value="IscU_like"/>
    <property type="match status" value="1"/>
</dbReference>
<accession>A0ABP0EMJ6</accession>
<dbReference type="EMBL" id="CAWVOH010000001">
    <property type="protein sequence ID" value="CAK8053532.1"/>
    <property type="molecule type" value="Genomic_DNA"/>
</dbReference>
<protein>
    <submittedName>
        <fullName evidence="2">NifU family (IscU)</fullName>
    </submittedName>
</protein>
<dbReference type="Pfam" id="PF01592">
    <property type="entry name" value="NifU_N"/>
    <property type="match status" value="1"/>
</dbReference>
<organism evidence="2 3">
    <name type="scientific">Eupransor demetentiae</name>
    <dbReference type="NCBI Taxonomy" id="3109584"/>
    <lineage>
        <taxon>Bacteria</taxon>
        <taxon>Bacillati</taxon>
        <taxon>Bacillota</taxon>
        <taxon>Bacilli</taxon>
        <taxon>Lactobacillales</taxon>
        <taxon>Lactobacillaceae</taxon>
        <taxon>Eupransor</taxon>
    </lineage>
</organism>
<proteinExistence type="predicted"/>
<gene>
    <name evidence="2" type="ORF">R54876_GBNLAHCA_00087</name>
</gene>
<name>A0ABP0EMJ6_9LACO</name>
<keyword evidence="3" id="KW-1185">Reference proteome</keyword>
<evidence type="ECO:0000259" key="1">
    <source>
        <dbReference type="Pfam" id="PF01592"/>
    </source>
</evidence>
<dbReference type="InterPro" id="IPR002871">
    <property type="entry name" value="NIF_FeS_clus_asmbl_NifU_N"/>
</dbReference>
<sequence length="151" mass="16545">MTIPGLDNLYRQVIMDYGRHPHHFHLLDETWSDQAKKYNPSCGDIIQLGVKFDGDKLAELAFDGDGCAICKASASMMTDILAGQSLAQAKKISHEFSEMLTTENAASDDLGDAQLLAGVKQFPTRIKCATLPWHALDEILSKQDQGGQHGN</sequence>
<dbReference type="SUPFAM" id="SSF82649">
    <property type="entry name" value="SufE/NifU"/>
    <property type="match status" value="1"/>
</dbReference>
<dbReference type="PANTHER" id="PTHR10093">
    <property type="entry name" value="IRON-SULFUR CLUSTER ASSEMBLY ENZYME NIFU HOMOLOG"/>
    <property type="match status" value="1"/>
</dbReference>
<evidence type="ECO:0000313" key="3">
    <source>
        <dbReference type="Proteomes" id="UP001314241"/>
    </source>
</evidence>
<feature type="domain" description="NIF system FeS cluster assembly NifU N-terminal" evidence="1">
    <location>
        <begin position="10"/>
        <end position="128"/>
    </location>
</feature>
<comment type="caution">
    <text evidence="2">The sequence shown here is derived from an EMBL/GenBank/DDBJ whole genome shotgun (WGS) entry which is preliminary data.</text>
</comment>